<keyword evidence="6" id="KW-0326">Glycosidase</keyword>
<feature type="region of interest" description="Disordered" evidence="7">
    <location>
        <begin position="362"/>
        <end position="395"/>
    </location>
</feature>
<feature type="domain" description="Fibronectin type-III" evidence="9">
    <location>
        <begin position="270"/>
        <end position="364"/>
    </location>
</feature>
<feature type="compositionally biased region" description="Basic and acidic residues" evidence="7">
    <location>
        <begin position="263"/>
        <end position="282"/>
    </location>
</feature>
<dbReference type="Gene3D" id="3.40.390.10">
    <property type="entry name" value="Collagenase (Catalytic Domain)"/>
    <property type="match status" value="1"/>
</dbReference>
<protein>
    <recommendedName>
        <fullName evidence="3">endo-1,4-beta-xylanase</fullName>
        <ecNumber evidence="3">3.2.1.8</ecNumber>
    </recommendedName>
</protein>
<dbReference type="EMBL" id="JAPMOU010000007">
    <property type="protein sequence ID" value="MDE1461950.1"/>
    <property type="molecule type" value="Genomic_DNA"/>
</dbReference>
<evidence type="ECO:0000256" key="1">
    <source>
        <dbReference type="ARBA" id="ARBA00000681"/>
    </source>
</evidence>
<dbReference type="InterPro" id="IPR008979">
    <property type="entry name" value="Galactose-bd-like_sf"/>
</dbReference>
<evidence type="ECO:0000256" key="3">
    <source>
        <dbReference type="ARBA" id="ARBA00012590"/>
    </source>
</evidence>
<dbReference type="InterPro" id="IPR013783">
    <property type="entry name" value="Ig-like_fold"/>
</dbReference>
<dbReference type="PROSITE" id="PS50853">
    <property type="entry name" value="FN3"/>
    <property type="match status" value="1"/>
</dbReference>
<proteinExistence type="inferred from homology"/>
<accession>A0ABT5U6F4</accession>
<dbReference type="InterPro" id="IPR036116">
    <property type="entry name" value="FN3_sf"/>
</dbReference>
<dbReference type="EC" id="3.2.1.8" evidence="3"/>
<feature type="signal peptide" evidence="8">
    <location>
        <begin position="1"/>
        <end position="26"/>
    </location>
</feature>
<evidence type="ECO:0000313" key="10">
    <source>
        <dbReference type="EMBL" id="MDE1461950.1"/>
    </source>
</evidence>
<name>A0ABT5U6F4_9GAMM</name>
<keyword evidence="4" id="KW-0858">Xylan degradation</keyword>
<dbReference type="Gene3D" id="2.60.40.10">
    <property type="entry name" value="Immunoglobulins"/>
    <property type="match status" value="1"/>
</dbReference>
<dbReference type="Proteomes" id="UP001528823">
    <property type="component" value="Unassembled WGS sequence"/>
</dbReference>
<dbReference type="SUPFAM" id="SSF49785">
    <property type="entry name" value="Galactose-binding domain-like"/>
    <property type="match status" value="2"/>
</dbReference>
<comment type="similarity">
    <text evidence="2">Belongs to the glycosyl hydrolase 10 (cellulase F) family.</text>
</comment>
<dbReference type="Gene3D" id="2.60.120.260">
    <property type="entry name" value="Galactose-binding domain-like"/>
    <property type="match status" value="2"/>
</dbReference>
<evidence type="ECO:0000259" key="9">
    <source>
        <dbReference type="PROSITE" id="PS50853"/>
    </source>
</evidence>
<dbReference type="PANTHER" id="PTHR31490">
    <property type="entry name" value="GLYCOSYL HYDROLASE"/>
    <property type="match status" value="1"/>
</dbReference>
<evidence type="ECO:0000256" key="2">
    <source>
        <dbReference type="ARBA" id="ARBA00007495"/>
    </source>
</evidence>
<evidence type="ECO:0000256" key="8">
    <source>
        <dbReference type="SAM" id="SignalP"/>
    </source>
</evidence>
<feature type="chain" id="PRO_5046664902" description="endo-1,4-beta-xylanase" evidence="8">
    <location>
        <begin position="27"/>
        <end position="713"/>
    </location>
</feature>
<comment type="catalytic activity">
    <reaction evidence="1">
        <text>Endohydrolysis of (1-&gt;4)-beta-D-xylosidic linkages in xylans.</text>
        <dbReference type="EC" id="3.2.1.8"/>
    </reaction>
</comment>
<keyword evidence="4" id="KW-0624">Polysaccharide degradation</keyword>
<dbReference type="SUPFAM" id="SSF49265">
    <property type="entry name" value="Fibronectin type III"/>
    <property type="match status" value="1"/>
</dbReference>
<evidence type="ECO:0000256" key="5">
    <source>
        <dbReference type="ARBA" id="ARBA00022801"/>
    </source>
</evidence>
<organism evidence="10 11">
    <name type="scientific">Spartinivicinus poritis</name>
    <dbReference type="NCBI Taxonomy" id="2994640"/>
    <lineage>
        <taxon>Bacteria</taxon>
        <taxon>Pseudomonadati</taxon>
        <taxon>Pseudomonadota</taxon>
        <taxon>Gammaproteobacteria</taxon>
        <taxon>Oceanospirillales</taxon>
        <taxon>Zooshikellaceae</taxon>
        <taxon>Spartinivicinus</taxon>
    </lineage>
</organism>
<comment type="caution">
    <text evidence="10">The sequence shown here is derived from an EMBL/GenBank/DDBJ whole genome shotgun (WGS) entry which is preliminary data.</text>
</comment>
<evidence type="ECO:0000256" key="6">
    <source>
        <dbReference type="ARBA" id="ARBA00023295"/>
    </source>
</evidence>
<dbReference type="SUPFAM" id="SSF55486">
    <property type="entry name" value="Metalloproteases ('zincins'), catalytic domain"/>
    <property type="match status" value="1"/>
</dbReference>
<keyword evidence="11" id="KW-1185">Reference proteome</keyword>
<dbReference type="RefSeq" id="WP_274688309.1">
    <property type="nucleotide sequence ID" value="NZ_JAPMOU010000007.1"/>
</dbReference>
<dbReference type="InterPro" id="IPR024079">
    <property type="entry name" value="MetalloPept_cat_dom_sf"/>
</dbReference>
<dbReference type="InterPro" id="IPR003305">
    <property type="entry name" value="CenC_carb-bd"/>
</dbReference>
<evidence type="ECO:0000256" key="4">
    <source>
        <dbReference type="ARBA" id="ARBA00022651"/>
    </source>
</evidence>
<dbReference type="InterPro" id="IPR044846">
    <property type="entry name" value="GH10"/>
</dbReference>
<reference evidence="10 11" key="1">
    <citation type="submission" date="2022-11" db="EMBL/GenBank/DDBJ databases">
        <title>Spartinivicinus poritis sp. nov., isolated from scleractinian coral Porites lutea.</title>
        <authorList>
            <person name="Zhang G."/>
            <person name="Cai L."/>
            <person name="Wei Q."/>
        </authorList>
    </citation>
    <scope>NUCLEOTIDE SEQUENCE [LARGE SCALE GENOMIC DNA]</scope>
    <source>
        <strain evidence="10 11">A2-2</strain>
    </source>
</reference>
<sequence length="713" mass="78705">MYSQSRQALIGLSLAVSSLITGQALATTTVDVMLLYTPEAASKVKDMNAHITNLVEYANQSYRNSDVDIKLRVVYSGQTEDALGNVSSSTLKKFTDDQKIAGLRKQYGADLVTLITLREKDICGTAWVPKGNAETGKFNRSASGYGFNVIGAECGLLAYVHQLGHNMGLGHSAQNENPSGRVGGIFPWARGHGVNGLFTTIMAYPKTFNGAKHVQQFSSPTQNKCKNQPCGVDKNSANGADAVENLKVVASQVASFVGTVKPNPDDDKEKPSKPTELFGKGDKDDKTIMLSWKDNSNNEEKFILQRKLKENNDWANLIELEANTTSYTDTAVLLDKHYDYRVKAVNEMGDSDYSNIVSAIIKSNDKPDGGSGGPDCPGGDDNPDPGDDDKPNTDLCKKPHMANNLIVEGDFNSLNPWKSFHNSNVSLEKVEKQKSCGKDNILSIKNRKAFYDGVIQDITEKVKLDTEYEISAKMQIDSKQQIRGMARIALKITDEVGVHYQYLVNKSITSNEMSLVKNKFKIQALGELKKVQVLLFGPKAEYALNVDEVKLAQVGGEPPKPNTDVFNHDFELGLHGWIPFFGVDQVSRSKEVAETGQYSLKVSGRSHWYSGPALDVKGLLESGKQYQFNLSARQAADQAKEQLIDIQLFYVDDEGYHWHRVKTAKLPVGQQWTKVSGDLSFQAKGNVKFIHLYLFGPEPGNDFFIDDISVKKK</sequence>
<keyword evidence="5" id="KW-0378">Hydrolase</keyword>
<dbReference type="InterPro" id="IPR003961">
    <property type="entry name" value="FN3_dom"/>
</dbReference>
<feature type="region of interest" description="Disordered" evidence="7">
    <location>
        <begin position="259"/>
        <end position="282"/>
    </location>
</feature>
<dbReference type="CDD" id="cd00063">
    <property type="entry name" value="FN3"/>
    <property type="match status" value="1"/>
</dbReference>
<gene>
    <name evidence="10" type="ORF">ORQ98_08195</name>
</gene>
<keyword evidence="8" id="KW-0732">Signal</keyword>
<dbReference type="Pfam" id="PF02018">
    <property type="entry name" value="CBM_4_9"/>
    <property type="match status" value="2"/>
</dbReference>
<evidence type="ECO:0000256" key="7">
    <source>
        <dbReference type="SAM" id="MobiDB-lite"/>
    </source>
</evidence>
<evidence type="ECO:0000313" key="11">
    <source>
        <dbReference type="Proteomes" id="UP001528823"/>
    </source>
</evidence>
<dbReference type="PANTHER" id="PTHR31490:SF88">
    <property type="entry name" value="BETA-XYLANASE"/>
    <property type="match status" value="1"/>
</dbReference>
<keyword evidence="4" id="KW-0119">Carbohydrate metabolism</keyword>
<dbReference type="Pfam" id="PF13582">
    <property type="entry name" value="Reprolysin_3"/>
    <property type="match status" value="1"/>
</dbReference>